<name>A0ABU9YVY1_9RHOO</name>
<dbReference type="RefSeq" id="WP_345918644.1">
    <property type="nucleotide sequence ID" value="NZ_JBDIVE010000002.1"/>
</dbReference>
<keyword evidence="2" id="KW-1185">Reference proteome</keyword>
<protein>
    <submittedName>
        <fullName evidence="1">Uncharacterized protein</fullName>
    </submittedName>
</protein>
<proteinExistence type="predicted"/>
<sequence length="163" mass="18122">MQVDTKAAREFSEGGDRYTGAEVRLLVHNLCDEVDRLRAQLEAVGVRYVHASEVTGAQRLAVLGSPLYALGDAVLVWANQGDLCAVGLAMEPRHPSMEPFKCPICGSCYFGPLWEGAEYVGRFCKGWPSGWDRSYDPCRGKYEELFGRPNAEVRGRPHDTKQE</sequence>
<dbReference type="EMBL" id="JBDIVE010000002">
    <property type="protein sequence ID" value="MEN3067881.1"/>
    <property type="molecule type" value="Genomic_DNA"/>
</dbReference>
<dbReference type="Proteomes" id="UP001410394">
    <property type="component" value="Unassembled WGS sequence"/>
</dbReference>
<evidence type="ECO:0000313" key="2">
    <source>
        <dbReference type="Proteomes" id="UP001410394"/>
    </source>
</evidence>
<evidence type="ECO:0000313" key="1">
    <source>
        <dbReference type="EMBL" id="MEN3067881.1"/>
    </source>
</evidence>
<organism evidence="1 2">
    <name type="scientific">Uliginosibacterium sediminicola</name>
    <dbReference type="NCBI Taxonomy" id="2024550"/>
    <lineage>
        <taxon>Bacteria</taxon>
        <taxon>Pseudomonadati</taxon>
        <taxon>Pseudomonadota</taxon>
        <taxon>Betaproteobacteria</taxon>
        <taxon>Rhodocyclales</taxon>
        <taxon>Zoogloeaceae</taxon>
        <taxon>Uliginosibacterium</taxon>
    </lineage>
</organism>
<reference evidence="1 2" key="1">
    <citation type="journal article" date="2018" name="Int. J. Syst. Evol. Microbiol.">
        <title>Uliginosibacterium sediminicola sp. nov., isolated from freshwater sediment.</title>
        <authorList>
            <person name="Hwang W.M."/>
            <person name="Kim S.M."/>
            <person name="Kang K."/>
            <person name="Ahn T.Y."/>
        </authorList>
    </citation>
    <scope>NUCLEOTIDE SEQUENCE [LARGE SCALE GENOMIC DNA]</scope>
    <source>
        <strain evidence="1 2">M1-21</strain>
    </source>
</reference>
<gene>
    <name evidence="1" type="ORF">ABDB84_05265</name>
</gene>
<accession>A0ABU9YVY1</accession>
<comment type="caution">
    <text evidence="1">The sequence shown here is derived from an EMBL/GenBank/DDBJ whole genome shotgun (WGS) entry which is preliminary data.</text>
</comment>